<dbReference type="PROSITE" id="PS50305">
    <property type="entry name" value="SIRTUIN"/>
    <property type="match status" value="1"/>
</dbReference>
<dbReference type="OrthoDB" id="424302at2759"/>
<evidence type="ECO:0000313" key="10">
    <source>
        <dbReference type="Proteomes" id="UP000198341"/>
    </source>
</evidence>
<feature type="compositionally biased region" description="Basic and acidic residues" evidence="7">
    <location>
        <begin position="13"/>
        <end position="27"/>
    </location>
</feature>
<dbReference type="GO" id="GO:0046872">
    <property type="term" value="F:metal ion binding"/>
    <property type="evidence" value="ECO:0007669"/>
    <property type="project" value="UniProtKB-KW"/>
</dbReference>
<accession>K8F9W3</accession>
<evidence type="ECO:0000256" key="4">
    <source>
        <dbReference type="ARBA" id="ARBA00022833"/>
    </source>
</evidence>
<organism evidence="9 10">
    <name type="scientific">Bathycoccus prasinos</name>
    <dbReference type="NCBI Taxonomy" id="41875"/>
    <lineage>
        <taxon>Eukaryota</taxon>
        <taxon>Viridiplantae</taxon>
        <taxon>Chlorophyta</taxon>
        <taxon>Mamiellophyceae</taxon>
        <taxon>Mamiellales</taxon>
        <taxon>Bathycoccaceae</taxon>
        <taxon>Bathycoccus</taxon>
    </lineage>
</organism>
<evidence type="ECO:0000256" key="6">
    <source>
        <dbReference type="PROSITE-ProRule" id="PRU00236"/>
    </source>
</evidence>
<dbReference type="RefSeq" id="XP_007510845.1">
    <property type="nucleotide sequence ID" value="XM_007510783.1"/>
</dbReference>
<protein>
    <submittedName>
        <fullName evidence="9">NAD-dependent deacetylase sirtuin-2</fullName>
    </submittedName>
</protein>
<evidence type="ECO:0000256" key="1">
    <source>
        <dbReference type="ARBA" id="ARBA00001947"/>
    </source>
</evidence>
<dbReference type="eggNOG" id="KOG2682">
    <property type="taxonomic scope" value="Eukaryota"/>
</dbReference>
<dbReference type="InterPro" id="IPR050134">
    <property type="entry name" value="NAD-dep_sirtuin_deacylases"/>
</dbReference>
<dbReference type="Pfam" id="PF02146">
    <property type="entry name" value="SIR2"/>
    <property type="match status" value="1"/>
</dbReference>
<dbReference type="InterPro" id="IPR026590">
    <property type="entry name" value="Ssirtuin_cat_dom"/>
</dbReference>
<name>K8F9W3_9CHLO</name>
<dbReference type="SUPFAM" id="SSF52467">
    <property type="entry name" value="DHS-like NAD/FAD-binding domain"/>
    <property type="match status" value="1"/>
</dbReference>
<dbReference type="STRING" id="41875.K8F9W3"/>
<gene>
    <name evidence="9" type="ordered locus">Bathy10g02400</name>
</gene>
<dbReference type="Proteomes" id="UP000198341">
    <property type="component" value="Chromosome 10"/>
</dbReference>
<reference evidence="9 10" key="1">
    <citation type="submission" date="2011-10" db="EMBL/GenBank/DDBJ databases">
        <authorList>
            <person name="Genoscope - CEA"/>
        </authorList>
    </citation>
    <scope>NUCLEOTIDE SEQUENCE [LARGE SCALE GENOMIC DNA]</scope>
    <source>
        <strain evidence="9 10">RCC 1105</strain>
    </source>
</reference>
<feature type="region of interest" description="Disordered" evidence="7">
    <location>
        <begin position="1"/>
        <end position="125"/>
    </location>
</feature>
<feature type="compositionally biased region" description="Basic and acidic residues" evidence="7">
    <location>
        <begin position="108"/>
        <end position="120"/>
    </location>
</feature>
<feature type="compositionally biased region" description="Low complexity" evidence="7">
    <location>
        <begin position="61"/>
        <end position="75"/>
    </location>
</feature>
<dbReference type="AlphaFoldDB" id="K8F9W3"/>
<comment type="cofactor">
    <cofactor evidence="1">
        <name>Zn(2+)</name>
        <dbReference type="ChEBI" id="CHEBI:29105"/>
    </cofactor>
</comment>
<keyword evidence="10" id="KW-1185">Reference proteome</keyword>
<evidence type="ECO:0000313" key="9">
    <source>
        <dbReference type="EMBL" id="CCO18378.1"/>
    </source>
</evidence>
<dbReference type="GO" id="GO:0005634">
    <property type="term" value="C:nucleus"/>
    <property type="evidence" value="ECO:0007669"/>
    <property type="project" value="TreeGrafter"/>
</dbReference>
<sequence>MVAVSAVFEESAEGEHPRRKGETGRTDNDEDFFASPPPSSSSSSSLNTLCSSSSGKRKDGISSSSGKSSLSASLKSETEEEEEEEEEEEKDDDDREENDVSSLLERLALGDEKRDGEEKNYTNASFSSLASRQPVVGGNALKTKDLRGVAEYVNSDACKNIVVMCGAGVSVSAGIPDFRTPGTGLYDNLAAYDLPYPQAVFEIGFFKSNPEPFYLLASHLQPGKFEPTKTHKFIKLLETKKKLRRCFTQNIDSLETKAGVSEEKVVAAHGNFDTARCLRGHAQDVKKVMEHVARGAPMRCEQCEEYVKPDIVFFGENLPVRFGKLAKVDFNRENCDLLIVMGTSLQVQPFAGLIEYPDIDCPRILINREKVGEVPSRRGFFERGTSKGRGFDFSEEGKRDVLFLGDCDEGVRQLCEHLEWELE</sequence>
<evidence type="ECO:0000256" key="2">
    <source>
        <dbReference type="ARBA" id="ARBA00022679"/>
    </source>
</evidence>
<dbReference type="EMBL" id="FO082269">
    <property type="protein sequence ID" value="CCO18378.1"/>
    <property type="molecule type" value="Genomic_DNA"/>
</dbReference>
<keyword evidence="2" id="KW-0808">Transferase</keyword>
<dbReference type="InterPro" id="IPR003000">
    <property type="entry name" value="Sirtuin"/>
</dbReference>
<keyword evidence="4" id="KW-0862">Zinc</keyword>
<dbReference type="GeneID" id="19013316"/>
<dbReference type="PANTHER" id="PTHR11085">
    <property type="entry name" value="NAD-DEPENDENT PROTEIN DEACYLASE SIRTUIN-5, MITOCHONDRIAL-RELATED"/>
    <property type="match status" value="1"/>
</dbReference>
<proteinExistence type="predicted"/>
<dbReference type="InterPro" id="IPR026591">
    <property type="entry name" value="Sirtuin_cat_small_dom_sf"/>
</dbReference>
<dbReference type="Gene3D" id="3.40.50.1220">
    <property type="entry name" value="TPP-binding domain"/>
    <property type="match status" value="1"/>
</dbReference>
<evidence type="ECO:0000256" key="7">
    <source>
        <dbReference type="SAM" id="MobiDB-lite"/>
    </source>
</evidence>
<evidence type="ECO:0000256" key="3">
    <source>
        <dbReference type="ARBA" id="ARBA00022723"/>
    </source>
</evidence>
<dbReference type="GO" id="GO:0070403">
    <property type="term" value="F:NAD+ binding"/>
    <property type="evidence" value="ECO:0007669"/>
    <property type="project" value="InterPro"/>
</dbReference>
<evidence type="ECO:0000256" key="5">
    <source>
        <dbReference type="ARBA" id="ARBA00023027"/>
    </source>
</evidence>
<keyword evidence="3" id="KW-0479">Metal-binding</keyword>
<feature type="domain" description="Deacetylase sirtuin-type" evidence="8">
    <location>
        <begin position="139"/>
        <end position="421"/>
    </location>
</feature>
<dbReference type="PANTHER" id="PTHR11085:SF6">
    <property type="entry name" value="NAD-DEPENDENT PROTEIN DEACETYLASE SIRTUIN-2"/>
    <property type="match status" value="1"/>
</dbReference>
<dbReference type="InterPro" id="IPR029035">
    <property type="entry name" value="DHS-like_NAD/FAD-binding_dom"/>
</dbReference>
<feature type="compositionally biased region" description="Low complexity" evidence="7">
    <location>
        <begin position="40"/>
        <end position="54"/>
    </location>
</feature>
<dbReference type="Gene3D" id="3.30.1600.10">
    <property type="entry name" value="SIR2/SIRT2 'Small Domain"/>
    <property type="match status" value="1"/>
</dbReference>
<dbReference type="KEGG" id="bpg:Bathy10g02400"/>
<evidence type="ECO:0000259" key="8">
    <source>
        <dbReference type="PROSITE" id="PS50305"/>
    </source>
</evidence>
<keyword evidence="5" id="KW-0520">NAD</keyword>
<dbReference type="GO" id="GO:0017136">
    <property type="term" value="F:histone deacetylase activity, NAD-dependent"/>
    <property type="evidence" value="ECO:0007669"/>
    <property type="project" value="TreeGrafter"/>
</dbReference>
<feature type="compositionally biased region" description="Acidic residues" evidence="7">
    <location>
        <begin position="78"/>
        <end position="99"/>
    </location>
</feature>
<comment type="caution">
    <text evidence="6">Lacks conserved residue(s) required for the propagation of feature annotation.</text>
</comment>